<feature type="domain" description="DUF6533" evidence="2">
    <location>
        <begin position="24"/>
        <end position="66"/>
    </location>
</feature>
<keyword evidence="1" id="KW-0812">Transmembrane</keyword>
<dbReference type="STRING" id="933084.A0A067PV65"/>
<reference evidence="4" key="1">
    <citation type="journal article" date="2014" name="Proc. Natl. Acad. Sci. U.S.A.">
        <title>Extensive sampling of basidiomycete genomes demonstrates inadequacy of the white-rot/brown-rot paradigm for wood decay fungi.</title>
        <authorList>
            <person name="Riley R."/>
            <person name="Salamov A.A."/>
            <person name="Brown D.W."/>
            <person name="Nagy L.G."/>
            <person name="Floudas D."/>
            <person name="Held B.W."/>
            <person name="Levasseur A."/>
            <person name="Lombard V."/>
            <person name="Morin E."/>
            <person name="Otillar R."/>
            <person name="Lindquist E.A."/>
            <person name="Sun H."/>
            <person name="LaButti K.M."/>
            <person name="Schmutz J."/>
            <person name="Jabbour D."/>
            <person name="Luo H."/>
            <person name="Baker S.E."/>
            <person name="Pisabarro A.G."/>
            <person name="Walton J.D."/>
            <person name="Blanchette R.A."/>
            <person name="Henrissat B."/>
            <person name="Martin F."/>
            <person name="Cullen D."/>
            <person name="Hibbett D.S."/>
            <person name="Grigoriev I.V."/>
        </authorList>
    </citation>
    <scope>NUCLEOTIDE SEQUENCE [LARGE SCALE GENOMIC DNA]</scope>
    <source>
        <strain evidence="4">MUCL 33604</strain>
    </source>
</reference>
<feature type="transmembrane region" description="Helical" evidence="1">
    <location>
        <begin position="169"/>
        <end position="191"/>
    </location>
</feature>
<evidence type="ECO:0000256" key="1">
    <source>
        <dbReference type="SAM" id="Phobius"/>
    </source>
</evidence>
<feature type="transmembrane region" description="Helical" evidence="1">
    <location>
        <begin position="203"/>
        <end position="225"/>
    </location>
</feature>
<protein>
    <recommendedName>
        <fullName evidence="2">DUF6533 domain-containing protein</fullName>
    </recommendedName>
</protein>
<feature type="transmembrane region" description="Helical" evidence="1">
    <location>
        <begin position="57"/>
        <end position="75"/>
    </location>
</feature>
<keyword evidence="4" id="KW-1185">Reference proteome</keyword>
<evidence type="ECO:0000259" key="2">
    <source>
        <dbReference type="Pfam" id="PF20151"/>
    </source>
</evidence>
<evidence type="ECO:0000313" key="4">
    <source>
        <dbReference type="Proteomes" id="UP000027265"/>
    </source>
</evidence>
<name>A0A067PV65_9AGAM</name>
<dbReference type="EMBL" id="KL197726">
    <property type="protein sequence ID" value="KDQ55172.1"/>
    <property type="molecule type" value="Genomic_DNA"/>
</dbReference>
<dbReference type="AlphaFoldDB" id="A0A067PV65"/>
<dbReference type="InterPro" id="IPR045340">
    <property type="entry name" value="DUF6533"/>
</dbReference>
<organism evidence="3 4">
    <name type="scientific">Jaapia argillacea MUCL 33604</name>
    <dbReference type="NCBI Taxonomy" id="933084"/>
    <lineage>
        <taxon>Eukaryota</taxon>
        <taxon>Fungi</taxon>
        <taxon>Dikarya</taxon>
        <taxon>Basidiomycota</taxon>
        <taxon>Agaricomycotina</taxon>
        <taxon>Agaricomycetes</taxon>
        <taxon>Agaricomycetidae</taxon>
        <taxon>Jaapiales</taxon>
        <taxon>Jaapiaceae</taxon>
        <taxon>Jaapia</taxon>
    </lineage>
</organism>
<sequence length="320" mass="35651">MSTNDSGPAPGDYGAAADAVNHAGVGALAFLIYDIILTFDDEVNLIWSRRWTYTKFLFFYVRYMAVAIELTGIFTTGELSSDLQYSHHGCYLWQIWYGGSAVSLMAAVDCILILRVHALYCGNKIVTSIIGFFYVVEIITMITSLAIAIPEMQYDSICLITYSPPVLLIYGAASVLFQGVLFGFTAYQFFIGLRRGRGPLVTLLMRDGTWAFFLIFILYAILLVVDTAYAGVFYGWLLTAFSFAGYRILLNLQYLSPPPRSLTTTRTSSTRYTDTRMEFTTNLNTGRSVGDGYDGPSQFDPAWCASGEYELGVVDRERQG</sequence>
<dbReference type="Pfam" id="PF20151">
    <property type="entry name" value="DUF6533"/>
    <property type="match status" value="1"/>
</dbReference>
<feature type="transmembrane region" description="Helical" evidence="1">
    <location>
        <begin position="95"/>
        <end position="114"/>
    </location>
</feature>
<accession>A0A067PV65</accession>
<proteinExistence type="predicted"/>
<keyword evidence="1" id="KW-0472">Membrane</keyword>
<feature type="transmembrane region" description="Helical" evidence="1">
    <location>
        <begin position="126"/>
        <end position="149"/>
    </location>
</feature>
<keyword evidence="1" id="KW-1133">Transmembrane helix</keyword>
<gene>
    <name evidence="3" type="ORF">JAAARDRAFT_196037</name>
</gene>
<dbReference type="InParanoid" id="A0A067PV65"/>
<evidence type="ECO:0000313" key="3">
    <source>
        <dbReference type="EMBL" id="KDQ55172.1"/>
    </source>
</evidence>
<dbReference type="HOGENOM" id="CLU_035509_10_2_1"/>
<dbReference type="Proteomes" id="UP000027265">
    <property type="component" value="Unassembled WGS sequence"/>
</dbReference>
<dbReference type="OrthoDB" id="2637653at2759"/>
<feature type="transmembrane region" description="Helical" evidence="1">
    <location>
        <begin position="20"/>
        <end position="37"/>
    </location>
</feature>